<dbReference type="Proteomes" id="UP000027590">
    <property type="component" value="Unassembled WGS sequence"/>
</dbReference>
<accession>A0A7U7G4M3</accession>
<gene>
    <name evidence="2" type="ORF">SACS_0294</name>
</gene>
<dbReference type="EMBL" id="CBLY010000002">
    <property type="protein sequence ID" value="CDG33032.1"/>
    <property type="molecule type" value="Genomic_DNA"/>
</dbReference>
<feature type="region of interest" description="Disordered" evidence="1">
    <location>
        <begin position="117"/>
        <end position="176"/>
    </location>
</feature>
<reference evidence="2 3" key="2">
    <citation type="journal article" date="2014" name="PLoS ONE">
        <title>Evolution of mitochondria reconstructed from the energy metabolism of living bacteria.</title>
        <authorList>
            <person name="Degli Esposti M."/>
            <person name="Chouaia B."/>
            <person name="Comandatore F."/>
            <person name="Crotti E."/>
            <person name="Sassera D."/>
            <person name="Lievens P.M."/>
            <person name="Daffonchio D."/>
            <person name="Bandi C."/>
        </authorList>
    </citation>
    <scope>NUCLEOTIDE SEQUENCE [LARGE SCALE GENOMIC DNA]</scope>
    <source>
        <strain evidence="3">AM169</strain>
    </source>
</reference>
<evidence type="ECO:0000313" key="2">
    <source>
        <dbReference type="EMBL" id="CDG33032.1"/>
    </source>
</evidence>
<dbReference type="AlphaFoldDB" id="A0A7U7G4M3"/>
<sequence length="176" mass="17695">MSDSKQPEGFIPGGLVIDHLCGTLEGALTIAGEVENVELQAGHLCVTETGVMKDGQVEADSIVIDGSVSGVTFTTPRLSAGAGARISDCVIEMGSPTGCAIHEDACFEGDVRISVSRKGGAGGSASGSGSSRTNSTSSATPQANIPAGDDEPDLHWPAQTPDISEADQDADIPLGG</sequence>
<comment type="caution">
    <text evidence="2">The sequence shown here is derived from an EMBL/GenBank/DDBJ whole genome shotgun (WGS) entry which is preliminary data.</text>
</comment>
<reference evidence="2 3" key="1">
    <citation type="journal article" date="2014" name="Genome Biol. Evol.">
        <title>Acetic acid bacteria genomes reveal functional traits for adaptation to life in insect guts.</title>
        <authorList>
            <person name="Chouaia B."/>
            <person name="Gaiarsa S."/>
            <person name="Crotti E."/>
            <person name="Comandatore F."/>
            <person name="Degli Esposti M."/>
            <person name="Ricci I."/>
            <person name="Alma A."/>
            <person name="Favia G."/>
            <person name="Bandi C."/>
            <person name="Daffonchio D."/>
        </authorList>
    </citation>
    <scope>NUCLEOTIDE SEQUENCE [LARGE SCALE GENOMIC DNA]</scope>
    <source>
        <strain evidence="3">AM169</strain>
    </source>
</reference>
<dbReference type="RefSeq" id="WP_043558150.1">
    <property type="nucleotide sequence ID" value="NZ_CBLY010000002.1"/>
</dbReference>
<name>A0A7U7G4M3_9PROT</name>
<protein>
    <recommendedName>
        <fullName evidence="4">Polymer-forming cytoskeletal protein</fullName>
    </recommendedName>
</protein>
<proteinExistence type="predicted"/>
<evidence type="ECO:0000256" key="1">
    <source>
        <dbReference type="SAM" id="MobiDB-lite"/>
    </source>
</evidence>
<organism evidence="2 3">
    <name type="scientific">Parasaccharibacter apium</name>
    <dbReference type="NCBI Taxonomy" id="1510841"/>
    <lineage>
        <taxon>Bacteria</taxon>
        <taxon>Pseudomonadati</taxon>
        <taxon>Pseudomonadota</taxon>
        <taxon>Alphaproteobacteria</taxon>
        <taxon>Acetobacterales</taxon>
        <taxon>Acetobacteraceae</taxon>
        <taxon>Parasaccharibacter</taxon>
    </lineage>
</organism>
<evidence type="ECO:0000313" key="3">
    <source>
        <dbReference type="Proteomes" id="UP000027590"/>
    </source>
</evidence>
<feature type="compositionally biased region" description="Low complexity" evidence="1">
    <location>
        <begin position="127"/>
        <end position="140"/>
    </location>
</feature>
<evidence type="ECO:0008006" key="4">
    <source>
        <dbReference type="Google" id="ProtNLM"/>
    </source>
</evidence>